<dbReference type="Gene3D" id="2.170.260.10">
    <property type="entry name" value="paz domain"/>
    <property type="match status" value="1"/>
</dbReference>
<dbReference type="GeneID" id="9813964"/>
<dbReference type="EMBL" id="DS268462">
    <property type="protein sequence ID" value="EFP06331.1"/>
    <property type="molecule type" value="Genomic_DNA"/>
</dbReference>
<keyword evidence="2" id="KW-1185">Reference proteome</keyword>
<evidence type="ECO:0000313" key="1">
    <source>
        <dbReference type="EMBL" id="EFP06331.1"/>
    </source>
</evidence>
<gene>
    <name evidence="1" type="ORF">CRE_07563</name>
</gene>
<dbReference type="HOGENOM" id="CLU_1898169_0_0_1"/>
<accession>E3MP87</accession>
<name>E3MP87_CAERE</name>
<protein>
    <submittedName>
        <fullName evidence="1">Uncharacterized protein</fullName>
    </submittedName>
</protein>
<organism evidence="2">
    <name type="scientific">Caenorhabditis remanei</name>
    <name type="common">Caenorhabditis vulgaris</name>
    <dbReference type="NCBI Taxonomy" id="31234"/>
    <lineage>
        <taxon>Eukaryota</taxon>
        <taxon>Metazoa</taxon>
        <taxon>Ecdysozoa</taxon>
        <taxon>Nematoda</taxon>
        <taxon>Chromadorea</taxon>
        <taxon>Rhabditida</taxon>
        <taxon>Rhabditina</taxon>
        <taxon>Rhabditomorpha</taxon>
        <taxon>Rhabditoidea</taxon>
        <taxon>Rhabditidae</taxon>
        <taxon>Peloderinae</taxon>
        <taxon>Caenorhabditis</taxon>
    </lineage>
</organism>
<dbReference type="KEGG" id="crq:GCK72_004601"/>
<dbReference type="CTD" id="9813964"/>
<evidence type="ECO:0000313" key="2">
    <source>
        <dbReference type="Proteomes" id="UP000008281"/>
    </source>
</evidence>
<dbReference type="InParanoid" id="E3MP87"/>
<dbReference type="Proteomes" id="UP000008281">
    <property type="component" value="Unassembled WGS sequence"/>
</dbReference>
<reference evidence="1" key="1">
    <citation type="submission" date="2007-07" db="EMBL/GenBank/DDBJ databases">
        <title>PCAP assembly of the Caenorhabditis remanei genome.</title>
        <authorList>
            <consortium name="The Caenorhabditis remanei Sequencing Consortium"/>
            <person name="Wilson R.K."/>
        </authorList>
    </citation>
    <scope>NUCLEOTIDE SEQUENCE [LARGE SCALE GENOMIC DNA]</scope>
    <source>
        <strain evidence="1">PB4641</strain>
    </source>
</reference>
<dbReference type="RefSeq" id="XP_003101998.2">
    <property type="nucleotide sequence ID" value="XM_003101950.2"/>
</dbReference>
<sequence length="134" mass="15824">MGRISPPRPMVSIFSFLREVFPAWSRRGNMRLLNNILYELGPIRVSLTHRPYEVTSIIQFLPLPPSQLYFYCRSRQEWRSVADHFAIRWRIGVPPEANCCVYMFGRPQELFPLEVLQVEAPDVSQQMVLPHHIW</sequence>
<dbReference type="AlphaFoldDB" id="E3MP87"/>
<proteinExistence type="predicted"/>